<dbReference type="RefSeq" id="WP_171201503.1">
    <property type="nucleotide sequence ID" value="NZ_BAAANP010000006.1"/>
</dbReference>
<dbReference type="GO" id="GO:0000272">
    <property type="term" value="P:polysaccharide catabolic process"/>
    <property type="evidence" value="ECO:0007669"/>
    <property type="project" value="UniProtKB-KW"/>
</dbReference>
<feature type="compositionally biased region" description="Low complexity" evidence="4">
    <location>
        <begin position="1044"/>
        <end position="1060"/>
    </location>
</feature>
<reference evidence="6 7" key="1">
    <citation type="submission" date="2020-05" db="EMBL/GenBank/DDBJ databases">
        <title>MicrobeNet Type strains.</title>
        <authorList>
            <person name="Nicholson A.C."/>
        </authorList>
    </citation>
    <scope>NUCLEOTIDE SEQUENCE [LARGE SCALE GENOMIC DNA]</scope>
    <source>
        <strain evidence="6 7">JCM 14547</strain>
    </source>
</reference>
<gene>
    <name evidence="6" type="ORF">HLB09_00745</name>
</gene>
<keyword evidence="1" id="KW-0677">Repeat</keyword>
<keyword evidence="3" id="KW-0119">Carbohydrate metabolism</keyword>
<evidence type="ECO:0000256" key="2">
    <source>
        <dbReference type="ARBA" id="ARBA00023295"/>
    </source>
</evidence>
<dbReference type="Proteomes" id="UP000555552">
    <property type="component" value="Unassembled WGS sequence"/>
</dbReference>
<dbReference type="InterPro" id="IPR011050">
    <property type="entry name" value="Pectin_lyase_fold/virulence"/>
</dbReference>
<dbReference type="InterPro" id="IPR050964">
    <property type="entry name" value="Striated_Muscle_Regulatory"/>
</dbReference>
<dbReference type="SMART" id="SM00060">
    <property type="entry name" value="FN3"/>
    <property type="match status" value="2"/>
</dbReference>
<dbReference type="InterPro" id="IPR003961">
    <property type="entry name" value="FN3_dom"/>
</dbReference>
<dbReference type="CDD" id="cd00063">
    <property type="entry name" value="FN3"/>
    <property type="match status" value="2"/>
</dbReference>
<sequence>MPTLPDGSTGWTIPPGVALSADGATTARGATGVLRPEAGSTAVLPMFDPVSREPLAQVATSAALGTFPAVLTTAATAVWDFGSVQLPTVSVEATRAGVDALATVTEMAAALARLEASLGGYVTDDELAEALQGFSGGGGGVSASAFSAELLQRGTGSSWREGIGAGTSNVKVGTAATDALRGDYQPTVDDIKDARSGGKRVLRLDTLTDIVRELGLQGLPAASDFFRELVDAVDAAALRGDIGAAAVTETDRLATVDATAALAVAELRASVQQLRDQVAALQQSKSDTQSPLVAFTFPASGASVAGTLTLRGTTSDDVVVTSVRVFAGTIDLGLATLTGTGADLEWSLPAWSTTSVQNGPITLRALATDGSGNTGSTELTVSVANQVVGTNPAPPSGCRWWIPFASKPHARATYETDVVGGATGTGGRFQVAWVSSMPDSRLPSTLLEVDVPVLTQTAYEAWVEEVGGDGGTAGRVVVTSGVAQGAAESWTAPSTAAPVAGRRYRGVVRVQASDGQWSLTHSTRFVAPTGRVLFLEDFGAVGDGVAVDGTDFVAGVGTGPLREALRACNPGDVVRSKKPGTVVTAVTASGTSLTAAAGSFPSSMVGKKVMVHRAGRTDGPLAAGNAGAADPLDNWVHRTTITAVSSDGRTATLAKAVTTAVTGTTAVVGYPTYLVNHMDLDGGLGGTNAGRGGFTLDGAGCLFTSNRYDTAGTRITLPDVTYRDVHQLWAPTGADPKYPARPGTRGDGKNGDSGQWFIEGAGAVGIRLLRCYAERGRDAGFLVYNGPSDWHIVDVVADHTNADGTHVTASAHDGYFVRKTSVYCGDDDGIIGYRSNGDANRPYNIYFDAPVTIGQDWGRGLAFGGTHHCLVTDMLVDGGAQANILVGSDGDMANTSDVQLRRFTFLRSRYRLGLRPYYSQGGSTSSLIQDGMWLKMIASNVTGGKKQSNVLLEKGRVVDGAFIQMVQYGSSAMDDGTVVLRDVVMDGKVNAGLSWRDEGTYPQHLDWRGVRPVGATAITSAPTGPNATPPGSRSVMGVSVTDGTIGATTPAGGGSTTPAPVDSTPPTAPTGVVATRTSDTEGRVTWQASTDAGTGVRGYRVTRVSLASGSSVTVETTTTSATLPNLSATSSYRVTVVAFDAVPNVSDPSAAATLGTYTAPTTATAAPAAPTGLTGQRTSTTTATVSWTAPTGQPVTGYDVRRVVQGQDIGAVTPRRVTGTSLDDTGLGSGNGYFYDVRAVNNVGPGPYAPGVAVNLYDPR</sequence>
<name>A0A849BLW8_9ACTN</name>
<evidence type="ECO:0000256" key="3">
    <source>
        <dbReference type="ARBA" id="ARBA00023326"/>
    </source>
</evidence>
<feature type="domain" description="Fibronectin type-III" evidence="5">
    <location>
        <begin position="1068"/>
        <end position="1161"/>
    </location>
</feature>
<feature type="domain" description="Fibronectin type-III" evidence="5">
    <location>
        <begin position="1169"/>
        <end position="1259"/>
    </location>
</feature>
<dbReference type="GO" id="GO:0016798">
    <property type="term" value="F:hydrolase activity, acting on glycosyl bonds"/>
    <property type="evidence" value="ECO:0007669"/>
    <property type="project" value="UniProtKB-KW"/>
</dbReference>
<proteinExistence type="predicted"/>
<keyword evidence="2" id="KW-0326">Glycosidase</keyword>
<feature type="region of interest" description="Disordered" evidence="4">
    <location>
        <begin position="1044"/>
        <end position="1069"/>
    </location>
</feature>
<organism evidence="6 7">
    <name type="scientific">Pseudokineococcus marinus</name>
    <dbReference type="NCBI Taxonomy" id="351215"/>
    <lineage>
        <taxon>Bacteria</taxon>
        <taxon>Bacillati</taxon>
        <taxon>Actinomycetota</taxon>
        <taxon>Actinomycetes</taxon>
        <taxon>Kineosporiales</taxon>
        <taxon>Kineosporiaceae</taxon>
        <taxon>Pseudokineococcus</taxon>
    </lineage>
</organism>
<evidence type="ECO:0000259" key="5">
    <source>
        <dbReference type="PROSITE" id="PS50853"/>
    </source>
</evidence>
<dbReference type="Gene3D" id="2.60.40.10">
    <property type="entry name" value="Immunoglobulins"/>
    <property type="match status" value="3"/>
</dbReference>
<keyword evidence="2" id="KW-0378">Hydrolase</keyword>
<accession>A0A849BLW8</accession>
<dbReference type="PROSITE" id="PS50853">
    <property type="entry name" value="FN3"/>
    <property type="match status" value="2"/>
</dbReference>
<protein>
    <recommendedName>
        <fullName evidence="5">Fibronectin type-III domain-containing protein</fullName>
    </recommendedName>
</protein>
<evidence type="ECO:0000256" key="4">
    <source>
        <dbReference type="SAM" id="MobiDB-lite"/>
    </source>
</evidence>
<evidence type="ECO:0000256" key="1">
    <source>
        <dbReference type="ARBA" id="ARBA00022737"/>
    </source>
</evidence>
<dbReference type="Pfam" id="PF00041">
    <property type="entry name" value="fn3"/>
    <property type="match status" value="2"/>
</dbReference>
<keyword evidence="3" id="KW-0624">Polysaccharide degradation</keyword>
<comment type="caution">
    <text evidence="6">The sequence shown here is derived from an EMBL/GenBank/DDBJ whole genome shotgun (WGS) entry which is preliminary data.</text>
</comment>
<evidence type="ECO:0000313" key="6">
    <source>
        <dbReference type="EMBL" id="NNH21634.1"/>
    </source>
</evidence>
<dbReference type="PANTHER" id="PTHR13817:SF166">
    <property type="entry name" value="NEURONAL IGCAM-RELATED"/>
    <property type="match status" value="1"/>
</dbReference>
<keyword evidence="7" id="KW-1185">Reference proteome</keyword>
<evidence type="ECO:0000313" key="7">
    <source>
        <dbReference type="Proteomes" id="UP000555552"/>
    </source>
</evidence>
<dbReference type="InterPro" id="IPR036116">
    <property type="entry name" value="FN3_sf"/>
</dbReference>
<dbReference type="SUPFAM" id="SSF49265">
    <property type="entry name" value="Fibronectin type III"/>
    <property type="match status" value="1"/>
</dbReference>
<dbReference type="SUPFAM" id="SSF51126">
    <property type="entry name" value="Pectin lyase-like"/>
    <property type="match status" value="1"/>
</dbReference>
<dbReference type="EMBL" id="JABEMA010000004">
    <property type="protein sequence ID" value="NNH21634.1"/>
    <property type="molecule type" value="Genomic_DNA"/>
</dbReference>
<dbReference type="AlphaFoldDB" id="A0A849BLW8"/>
<dbReference type="InterPro" id="IPR013783">
    <property type="entry name" value="Ig-like_fold"/>
</dbReference>
<dbReference type="PANTHER" id="PTHR13817">
    <property type="entry name" value="TITIN"/>
    <property type="match status" value="1"/>
</dbReference>
<feature type="region of interest" description="Disordered" evidence="4">
    <location>
        <begin position="733"/>
        <end position="753"/>
    </location>
</feature>